<dbReference type="RefSeq" id="WP_225889321.1">
    <property type="nucleotide sequence ID" value="NZ_CP021983.2"/>
</dbReference>
<proteinExistence type="inferred from homology"/>
<comment type="similarity">
    <text evidence="1">Belongs to the leucine-binding protein family.</text>
</comment>
<dbReference type="PANTHER" id="PTHR30483">
    <property type="entry name" value="LEUCINE-SPECIFIC-BINDING PROTEIN"/>
    <property type="match status" value="1"/>
</dbReference>
<evidence type="ECO:0000313" key="6">
    <source>
        <dbReference type="EMBL" id="ASC72137.1"/>
    </source>
</evidence>
<evidence type="ECO:0000256" key="3">
    <source>
        <dbReference type="ARBA" id="ARBA00022729"/>
    </source>
</evidence>
<reference evidence="6 7" key="1">
    <citation type="journal article" date="2016" name="Biochim. Biophys. Acta">
        <title>Characterization of red-shifted phycobilisomes isolated from the chlorophyll f-containing cyanobacterium Halomicronema hongdechloris.</title>
        <authorList>
            <person name="Li Y."/>
            <person name="Lin Y."/>
            <person name="Garvey C.J."/>
            <person name="Birch D."/>
            <person name="Corkery R.W."/>
            <person name="Loughlin P.C."/>
            <person name="Scheer H."/>
            <person name="Willows R.D."/>
            <person name="Chen M."/>
        </authorList>
    </citation>
    <scope>NUCLEOTIDE SEQUENCE [LARGE SCALE GENOMIC DNA]</scope>
    <source>
        <strain evidence="6 7">C2206</strain>
    </source>
</reference>
<protein>
    <submittedName>
        <fullName evidence="6">Amino acid/amide ABC transporter substrate-binding protein, HAAT family</fullName>
    </submittedName>
</protein>
<dbReference type="PRINTS" id="PR00337">
    <property type="entry name" value="LEUILEVALBP"/>
</dbReference>
<dbReference type="SUPFAM" id="SSF53822">
    <property type="entry name" value="Periplasmic binding protein-like I"/>
    <property type="match status" value="1"/>
</dbReference>
<dbReference type="InterPro" id="IPR000709">
    <property type="entry name" value="Leu_Ile_Val-bd"/>
</dbReference>
<evidence type="ECO:0000256" key="1">
    <source>
        <dbReference type="ARBA" id="ARBA00010062"/>
    </source>
</evidence>
<keyword evidence="2" id="KW-0813">Transport</keyword>
<keyword evidence="3" id="KW-0732">Signal</keyword>
<evidence type="ECO:0000256" key="4">
    <source>
        <dbReference type="ARBA" id="ARBA00022970"/>
    </source>
</evidence>
<dbReference type="InterPro" id="IPR028082">
    <property type="entry name" value="Peripla_BP_I"/>
</dbReference>
<keyword evidence="4" id="KW-0029">Amino-acid transport</keyword>
<dbReference type="Proteomes" id="UP000191901">
    <property type="component" value="Chromosome"/>
</dbReference>
<accession>A0A1Z3HPP0</accession>
<evidence type="ECO:0000313" key="7">
    <source>
        <dbReference type="Proteomes" id="UP000191901"/>
    </source>
</evidence>
<dbReference type="KEGG" id="hhg:XM38_030910"/>
<dbReference type="CDD" id="cd06346">
    <property type="entry name" value="PBP1_ABC_ligand_binding-like"/>
    <property type="match status" value="1"/>
</dbReference>
<dbReference type="AlphaFoldDB" id="A0A1Z3HPP0"/>
<dbReference type="GO" id="GO:0006865">
    <property type="term" value="P:amino acid transport"/>
    <property type="evidence" value="ECO:0007669"/>
    <property type="project" value="UniProtKB-KW"/>
</dbReference>
<dbReference type="STRING" id="1641165.XM38_13625"/>
<evidence type="ECO:0000259" key="5">
    <source>
        <dbReference type="Pfam" id="PF13458"/>
    </source>
</evidence>
<keyword evidence="7" id="KW-1185">Reference proteome</keyword>
<evidence type="ECO:0000256" key="2">
    <source>
        <dbReference type="ARBA" id="ARBA00022448"/>
    </source>
</evidence>
<dbReference type="PANTHER" id="PTHR30483:SF6">
    <property type="entry name" value="PERIPLASMIC BINDING PROTEIN OF ABC TRANSPORTER FOR NATURAL AMINO ACIDS"/>
    <property type="match status" value="1"/>
</dbReference>
<gene>
    <name evidence="6" type="ORF">XM38_030910</name>
</gene>
<dbReference type="Pfam" id="PF13458">
    <property type="entry name" value="Peripla_BP_6"/>
    <property type="match status" value="1"/>
</dbReference>
<feature type="domain" description="Leucine-binding protein" evidence="5">
    <location>
        <begin position="48"/>
        <end position="360"/>
    </location>
</feature>
<sequence length="426" mass="44533">MVATHSWHYRWRQFGATVAMTVLVAACGGTQQTTEDTEATTESASRETVDLGALLPMTGDLQAFGETSLNGINMAVDDINADGGVLGKTLAVNVGDTQTAAQPSIDAAQKLISLEGVVAIIGALSSGNTIPVAESITSKNTIPQISSASTSPVITGLNDNDFLFRTVPSDAFQGVALAQIAREQELEQLAVIYINNDYGQGLAESFKAAFEAQGGTITGMVPYEQAQASYRGELQQLAQGDATALTLIGYPENGITILKQALEEGFFDSFVFTDGMKAPEVIDAIGAETLEGAFGTAPQALTDSDAYQTFVSAYEAAYGELPPKPYIDTAYDATMLLALAIQKAGNTDGAAIRDALREVANAPGTKVGPGDWAVAVDALADGEDIDYEGASGALEFDDNGDVGGTFAHWVIQDGEIVTVEVFEPKS</sequence>
<organism evidence="6 7">
    <name type="scientific">Halomicronema hongdechloris C2206</name>
    <dbReference type="NCBI Taxonomy" id="1641165"/>
    <lineage>
        <taxon>Bacteria</taxon>
        <taxon>Bacillati</taxon>
        <taxon>Cyanobacteriota</taxon>
        <taxon>Cyanophyceae</taxon>
        <taxon>Nodosilineales</taxon>
        <taxon>Nodosilineaceae</taxon>
        <taxon>Halomicronema</taxon>
    </lineage>
</organism>
<dbReference type="EMBL" id="CP021983">
    <property type="protein sequence ID" value="ASC72137.1"/>
    <property type="molecule type" value="Genomic_DNA"/>
</dbReference>
<dbReference type="Gene3D" id="3.40.50.2300">
    <property type="match status" value="2"/>
</dbReference>
<dbReference type="InterPro" id="IPR051010">
    <property type="entry name" value="BCAA_transport"/>
</dbReference>
<name>A0A1Z3HPP0_9CYAN</name>
<dbReference type="InterPro" id="IPR028081">
    <property type="entry name" value="Leu-bd"/>
</dbReference>